<protein>
    <submittedName>
        <fullName evidence="3">Uncharacterized protein</fullName>
    </submittedName>
</protein>
<evidence type="ECO:0000313" key="3">
    <source>
        <dbReference type="EMBL" id="OXA47802.1"/>
    </source>
</evidence>
<gene>
    <name evidence="3" type="ORF">Fcan01_17088</name>
</gene>
<comment type="caution">
    <text evidence="3">The sequence shown here is derived from an EMBL/GenBank/DDBJ whole genome shotgun (WGS) entry which is preliminary data.</text>
</comment>
<feature type="chain" id="PRO_5012081791" evidence="2">
    <location>
        <begin position="25"/>
        <end position="291"/>
    </location>
</feature>
<feature type="region of interest" description="Disordered" evidence="1">
    <location>
        <begin position="210"/>
        <end position="267"/>
    </location>
</feature>
<proteinExistence type="predicted"/>
<dbReference type="EMBL" id="LNIX01000012">
    <property type="protein sequence ID" value="OXA47802.1"/>
    <property type="molecule type" value="Genomic_DNA"/>
</dbReference>
<feature type="signal peptide" evidence="2">
    <location>
        <begin position="1"/>
        <end position="24"/>
    </location>
</feature>
<keyword evidence="2" id="KW-0732">Signal</keyword>
<organism evidence="3 4">
    <name type="scientific">Folsomia candida</name>
    <name type="common">Springtail</name>
    <dbReference type="NCBI Taxonomy" id="158441"/>
    <lineage>
        <taxon>Eukaryota</taxon>
        <taxon>Metazoa</taxon>
        <taxon>Ecdysozoa</taxon>
        <taxon>Arthropoda</taxon>
        <taxon>Hexapoda</taxon>
        <taxon>Collembola</taxon>
        <taxon>Entomobryomorpha</taxon>
        <taxon>Isotomoidea</taxon>
        <taxon>Isotomidae</taxon>
        <taxon>Proisotominae</taxon>
        <taxon>Folsomia</taxon>
    </lineage>
</organism>
<evidence type="ECO:0000313" key="4">
    <source>
        <dbReference type="Proteomes" id="UP000198287"/>
    </source>
</evidence>
<evidence type="ECO:0000256" key="1">
    <source>
        <dbReference type="SAM" id="MobiDB-lite"/>
    </source>
</evidence>
<sequence>MRSWFFVTFAFTITLLSSIQPGSCQNEQYLSIWNVTGCTGDAYATTAESTNNLPIPPGLNIFFYRVNGLWKLQHCHDAETCPDASIIAYGTMESGCVPRLVGEGNTELHVVRYGDVNQVEERITFFEEERLEGESFSITPDTPLNATTRRVGSYFFTGPSSWQHKSSQSAESGACLTASPEVNQAGYGFTFALSGDYQVGWVQHECNVTEEPSTTTMAPTTTTTPTTPTTTIPTTTASDIPTVPTTALPTTVTPPTTEASTESTTESSGYTHALGIVPFFVAILGTIRFQF</sequence>
<reference evidence="3 4" key="1">
    <citation type="submission" date="2015-12" db="EMBL/GenBank/DDBJ databases">
        <title>The genome of Folsomia candida.</title>
        <authorList>
            <person name="Faddeeva A."/>
            <person name="Derks M.F."/>
            <person name="Anvar Y."/>
            <person name="Smit S."/>
            <person name="Van Straalen N."/>
            <person name="Roelofs D."/>
        </authorList>
    </citation>
    <scope>NUCLEOTIDE SEQUENCE [LARGE SCALE GENOMIC DNA]</scope>
    <source>
        <strain evidence="3 4">VU population</strain>
        <tissue evidence="3">Whole body</tissue>
    </source>
</reference>
<name>A0A226DQL1_FOLCA</name>
<keyword evidence="4" id="KW-1185">Reference proteome</keyword>
<evidence type="ECO:0000256" key="2">
    <source>
        <dbReference type="SAM" id="SignalP"/>
    </source>
</evidence>
<dbReference type="AlphaFoldDB" id="A0A226DQL1"/>
<accession>A0A226DQL1</accession>
<dbReference type="Proteomes" id="UP000198287">
    <property type="component" value="Unassembled WGS sequence"/>
</dbReference>